<proteinExistence type="predicted"/>
<organism evidence="2 3">
    <name type="scientific">Lithospermum erythrorhizon</name>
    <name type="common">Purple gromwell</name>
    <name type="synonym">Lithospermum officinale var. erythrorhizon</name>
    <dbReference type="NCBI Taxonomy" id="34254"/>
    <lineage>
        <taxon>Eukaryota</taxon>
        <taxon>Viridiplantae</taxon>
        <taxon>Streptophyta</taxon>
        <taxon>Embryophyta</taxon>
        <taxon>Tracheophyta</taxon>
        <taxon>Spermatophyta</taxon>
        <taxon>Magnoliopsida</taxon>
        <taxon>eudicotyledons</taxon>
        <taxon>Gunneridae</taxon>
        <taxon>Pentapetalae</taxon>
        <taxon>asterids</taxon>
        <taxon>lamiids</taxon>
        <taxon>Boraginales</taxon>
        <taxon>Boraginaceae</taxon>
        <taxon>Boraginoideae</taxon>
        <taxon>Lithospermeae</taxon>
        <taxon>Lithospermum</taxon>
    </lineage>
</organism>
<feature type="compositionally biased region" description="Acidic residues" evidence="1">
    <location>
        <begin position="198"/>
        <end position="220"/>
    </location>
</feature>
<reference evidence="2 3" key="1">
    <citation type="submission" date="2024-01" db="EMBL/GenBank/DDBJ databases">
        <title>The complete chloroplast genome sequence of Lithospermum erythrorhizon: insights into the phylogenetic relationship among Boraginaceae species and the maternal lineages of purple gromwells.</title>
        <authorList>
            <person name="Okada T."/>
            <person name="Watanabe K."/>
        </authorList>
    </citation>
    <scope>NUCLEOTIDE SEQUENCE [LARGE SCALE GENOMIC DNA]</scope>
</reference>
<evidence type="ECO:0000313" key="2">
    <source>
        <dbReference type="EMBL" id="GAA0145014.1"/>
    </source>
</evidence>
<feature type="region of interest" description="Disordered" evidence="1">
    <location>
        <begin position="14"/>
        <end position="65"/>
    </location>
</feature>
<evidence type="ECO:0000313" key="3">
    <source>
        <dbReference type="Proteomes" id="UP001454036"/>
    </source>
</evidence>
<dbReference type="Proteomes" id="UP001454036">
    <property type="component" value="Unassembled WGS sequence"/>
</dbReference>
<evidence type="ECO:0000256" key="1">
    <source>
        <dbReference type="SAM" id="MobiDB-lite"/>
    </source>
</evidence>
<gene>
    <name evidence="2" type="ORF">LIER_05309</name>
</gene>
<keyword evidence="3" id="KW-1185">Reference proteome</keyword>
<accession>A0AAV3P093</accession>
<name>A0AAV3P093_LITER</name>
<protein>
    <submittedName>
        <fullName evidence="2">Uncharacterized protein</fullName>
    </submittedName>
</protein>
<comment type="caution">
    <text evidence="2">The sequence shown here is derived from an EMBL/GenBank/DDBJ whole genome shotgun (WGS) entry which is preliminary data.</text>
</comment>
<feature type="region of interest" description="Disordered" evidence="1">
    <location>
        <begin position="198"/>
        <end position="233"/>
    </location>
</feature>
<dbReference type="EMBL" id="BAABME010000726">
    <property type="protein sequence ID" value="GAA0145014.1"/>
    <property type="molecule type" value="Genomic_DNA"/>
</dbReference>
<sequence length="233" mass="25783">MEDPEIEENAEVFAANVLMEPAAEDGRSSKVSASKRRKESGEVPRRKSKKSKVSTIVEGTEGVEGHEEAPVAELGVKDSQTLEGFRNRTVVSVVAKSHIRHLRDHYSIHQKVLMRIPLPGETSDTPQEEGYTSAEDFATSAVDDFKVSQEYLELLKGNTVTLVRGFCQNVHADFPGISSHFDKYVSDLGEDYVVELFDDLPEDDDEDMGVDEDDEDEDSSDDARGGNGEDDVE</sequence>
<dbReference type="AlphaFoldDB" id="A0AAV3P093"/>